<evidence type="ECO:0000313" key="2">
    <source>
        <dbReference type="Proteomes" id="UP000620124"/>
    </source>
</evidence>
<dbReference type="Pfam" id="PF14223">
    <property type="entry name" value="Retrotran_gag_2"/>
    <property type="match status" value="1"/>
</dbReference>
<organism evidence="1 2">
    <name type="scientific">Mycena venus</name>
    <dbReference type="NCBI Taxonomy" id="2733690"/>
    <lineage>
        <taxon>Eukaryota</taxon>
        <taxon>Fungi</taxon>
        <taxon>Dikarya</taxon>
        <taxon>Basidiomycota</taxon>
        <taxon>Agaricomycotina</taxon>
        <taxon>Agaricomycetes</taxon>
        <taxon>Agaricomycetidae</taxon>
        <taxon>Agaricales</taxon>
        <taxon>Marasmiineae</taxon>
        <taxon>Mycenaceae</taxon>
        <taxon>Mycena</taxon>
    </lineage>
</organism>
<dbReference type="Proteomes" id="UP000620124">
    <property type="component" value="Unassembled WGS sequence"/>
</dbReference>
<accession>A0A8H6XJE8</accession>
<proteinExistence type="predicted"/>
<dbReference type="AlphaFoldDB" id="A0A8H6XJE8"/>
<reference evidence="1" key="1">
    <citation type="submission" date="2020-05" db="EMBL/GenBank/DDBJ databases">
        <title>Mycena genomes resolve the evolution of fungal bioluminescence.</title>
        <authorList>
            <person name="Tsai I.J."/>
        </authorList>
    </citation>
    <scope>NUCLEOTIDE SEQUENCE</scope>
    <source>
        <strain evidence="1">CCC161011</strain>
    </source>
</reference>
<protein>
    <recommendedName>
        <fullName evidence="3">Retrotransposon Copia-like N-terminal domain-containing protein</fullName>
    </recommendedName>
</protein>
<dbReference type="OrthoDB" id="2847449at2759"/>
<evidence type="ECO:0008006" key="3">
    <source>
        <dbReference type="Google" id="ProtNLM"/>
    </source>
</evidence>
<gene>
    <name evidence="1" type="ORF">MVEN_01880600</name>
</gene>
<evidence type="ECO:0000313" key="1">
    <source>
        <dbReference type="EMBL" id="KAF7341435.1"/>
    </source>
</evidence>
<sequence>MSTTTTAEATPSSLFRIEQLNETNWVPWKRRVTAIFRERALLKIIEGTTLKPVTADPDKPTADEKKQIERWEELDGKAQTQIELTLSDSQMVHIAGAKTAAEMWTQLKQVKERGGKL</sequence>
<dbReference type="EMBL" id="JACAZI010000018">
    <property type="protein sequence ID" value="KAF7341435.1"/>
    <property type="molecule type" value="Genomic_DNA"/>
</dbReference>
<keyword evidence="2" id="KW-1185">Reference proteome</keyword>
<comment type="caution">
    <text evidence="1">The sequence shown here is derived from an EMBL/GenBank/DDBJ whole genome shotgun (WGS) entry which is preliminary data.</text>
</comment>
<name>A0A8H6XJE8_9AGAR</name>